<dbReference type="Proteomes" id="UP001501196">
    <property type="component" value="Unassembled WGS sequence"/>
</dbReference>
<dbReference type="InterPro" id="IPR049790">
    <property type="entry name" value="Rv3655c/TadE"/>
</dbReference>
<keyword evidence="2" id="KW-1185">Reference proteome</keyword>
<organism evidence="1 2">
    <name type="scientific">Agromyces tropicus</name>
    <dbReference type="NCBI Taxonomy" id="555371"/>
    <lineage>
        <taxon>Bacteria</taxon>
        <taxon>Bacillati</taxon>
        <taxon>Actinomycetota</taxon>
        <taxon>Actinomycetes</taxon>
        <taxon>Micrococcales</taxon>
        <taxon>Microbacteriaceae</taxon>
        <taxon>Agromyces</taxon>
    </lineage>
</organism>
<dbReference type="NCBIfam" id="NF041390">
    <property type="entry name" value="TadE_Rv3655c"/>
    <property type="match status" value="1"/>
</dbReference>
<reference evidence="2" key="1">
    <citation type="journal article" date="2019" name="Int. J. Syst. Evol. Microbiol.">
        <title>The Global Catalogue of Microorganisms (GCM) 10K type strain sequencing project: providing services to taxonomists for standard genome sequencing and annotation.</title>
        <authorList>
            <consortium name="The Broad Institute Genomics Platform"/>
            <consortium name="The Broad Institute Genome Sequencing Center for Infectious Disease"/>
            <person name="Wu L."/>
            <person name="Ma J."/>
        </authorList>
    </citation>
    <scope>NUCLEOTIDE SEQUENCE [LARGE SCALE GENOMIC DNA]</scope>
    <source>
        <strain evidence="2">JCM 15672</strain>
    </source>
</reference>
<evidence type="ECO:0008006" key="3">
    <source>
        <dbReference type="Google" id="ProtNLM"/>
    </source>
</evidence>
<gene>
    <name evidence="1" type="ORF">GCM10009819_33120</name>
</gene>
<accession>A0ABP5GFY1</accession>
<evidence type="ECO:0000313" key="1">
    <source>
        <dbReference type="EMBL" id="GAA2043773.1"/>
    </source>
</evidence>
<comment type="caution">
    <text evidence="1">The sequence shown here is derived from an EMBL/GenBank/DDBJ whole genome shotgun (WGS) entry which is preliminary data.</text>
</comment>
<dbReference type="EMBL" id="BAAAPW010000006">
    <property type="protein sequence ID" value="GAA2043773.1"/>
    <property type="molecule type" value="Genomic_DNA"/>
</dbReference>
<name>A0ABP5GFY1_9MICO</name>
<sequence>MTAEFAVALPAVALVLAIALASIHLAAVQVRLADAAADAARALGRGEAEGVAADLAARNAPGARLSTSVEDPFVCATVSGRGAGILAAVELRMESCALRGGR</sequence>
<evidence type="ECO:0000313" key="2">
    <source>
        <dbReference type="Proteomes" id="UP001501196"/>
    </source>
</evidence>
<protein>
    <recommendedName>
        <fullName evidence="3">Pilus assembly protein TadE</fullName>
    </recommendedName>
</protein>
<dbReference type="RefSeq" id="WP_344377325.1">
    <property type="nucleotide sequence ID" value="NZ_BAAAPW010000006.1"/>
</dbReference>
<proteinExistence type="predicted"/>